<dbReference type="Pfam" id="PF18911">
    <property type="entry name" value="PKD_4"/>
    <property type="match status" value="1"/>
</dbReference>
<dbReference type="InterPro" id="IPR035986">
    <property type="entry name" value="PKD_dom_sf"/>
</dbReference>
<evidence type="ECO:0000256" key="1">
    <source>
        <dbReference type="SAM" id="SignalP"/>
    </source>
</evidence>
<feature type="domain" description="PKD" evidence="2">
    <location>
        <begin position="327"/>
        <end position="406"/>
    </location>
</feature>
<dbReference type="PANTHER" id="PTHR10579:SF43">
    <property type="entry name" value="ZINC FINGER (C3HC4-TYPE RING FINGER) FAMILY PROTEIN"/>
    <property type="match status" value="1"/>
</dbReference>
<dbReference type="SMART" id="SM00089">
    <property type="entry name" value="PKD"/>
    <property type="match status" value="1"/>
</dbReference>
<dbReference type="SUPFAM" id="SSF49299">
    <property type="entry name" value="PKD domain"/>
    <property type="match status" value="1"/>
</dbReference>
<dbReference type="InterPro" id="IPR036465">
    <property type="entry name" value="vWFA_dom_sf"/>
</dbReference>
<feature type="domain" description="VWFA" evidence="3">
    <location>
        <begin position="62"/>
        <end position="228"/>
    </location>
</feature>
<dbReference type="AlphaFoldDB" id="H5SMK1"/>
<proteinExistence type="predicted"/>
<feature type="signal peptide" evidence="1">
    <location>
        <begin position="1"/>
        <end position="20"/>
    </location>
</feature>
<dbReference type="CDD" id="cd00198">
    <property type="entry name" value="vWFA"/>
    <property type="match status" value="1"/>
</dbReference>
<dbReference type="InterPro" id="IPR051266">
    <property type="entry name" value="CLCR"/>
</dbReference>
<dbReference type="PROSITE" id="PS50093">
    <property type="entry name" value="PKD"/>
    <property type="match status" value="1"/>
</dbReference>
<dbReference type="PROSITE" id="PS50234">
    <property type="entry name" value="VWFA"/>
    <property type="match status" value="1"/>
</dbReference>
<evidence type="ECO:0000259" key="2">
    <source>
        <dbReference type="PROSITE" id="PS50093"/>
    </source>
</evidence>
<dbReference type="PANTHER" id="PTHR10579">
    <property type="entry name" value="CALCIUM-ACTIVATED CHLORIDE CHANNEL REGULATOR"/>
    <property type="match status" value="1"/>
</dbReference>
<dbReference type="Gene3D" id="2.60.40.10">
    <property type="entry name" value="Immunoglobulins"/>
    <property type="match status" value="1"/>
</dbReference>
<sequence>MRRILCAASVLGLIALAGVAQVTAPPVQLTVSLSPAALFVNQEGTITLRLSAGQVGERAPSDLFLVIDRSATVNIREMERIGSSIIEALSPQDRVGLVSFGTDARVDVPLTFDHEAVRQGLKLLKPLGKTAVGEGIAKALDTLIINGREEASWAMILVSDGRSNTGRTPLSQAQRAAESGVAIFTVATGRNPDKTLLRELARLTQGQFFEQFTDTVPREIAQALGKKIVARQIKITLVLPAFLNYGVATFNAPNRVTKNPDNTTTLLWEVDGLVAGETWEASFTVMSSQTGTAQLKPALSYLDARGRLVTPSVNLVSLVVRERNRPPTVSFDVLPAEPKANEPVTFIDRSTDDVGIVAWEWNFGDGTSSSEQNPTHRYSADGSYSVTLTVTDTDGEKASATKPVKVFTPRAIATRTIDTNLPNDETIPGERVKVKITIQALDRINGLVVLERFPNDLTFKLISTESGTVRPGQGEVLWVFLEALDAGTVRTIEYELTIPEEKAEPRVIKLAGSISSASPAFEHTITGEAEIKVVTKLPFPVIFARMDISDATHPRVNLWLETTTISFDQIQAAISVFWLKDDSVKNRNSTVEGEEEGKVDFGKIDLKALQTLVAYWLTGASVFGPLP</sequence>
<gene>
    <name evidence="4" type="ORF">HGMM_F50B12C34</name>
</gene>
<reference evidence="4" key="2">
    <citation type="journal article" date="2012" name="PLoS ONE">
        <title>A Deeply Branching Thermophilic Bacterium with an Ancient Acetyl-CoA Pathway Dominates a Subsurface Ecosystem.</title>
        <authorList>
            <person name="Takami H."/>
            <person name="Noguchi H."/>
            <person name="Takaki Y."/>
            <person name="Uchiyama I."/>
            <person name="Toyoda A."/>
            <person name="Nishi S."/>
            <person name="Chee G.-J."/>
            <person name="Arai W."/>
            <person name="Nunoura T."/>
            <person name="Itoh T."/>
            <person name="Hattori M."/>
            <person name="Takai K."/>
        </authorList>
    </citation>
    <scope>NUCLEOTIDE SEQUENCE</scope>
</reference>
<dbReference type="SUPFAM" id="SSF53300">
    <property type="entry name" value="vWA-like"/>
    <property type="match status" value="1"/>
</dbReference>
<keyword evidence="1" id="KW-0732">Signal</keyword>
<dbReference type="InterPro" id="IPR013783">
    <property type="entry name" value="Ig-like_fold"/>
</dbReference>
<dbReference type="InterPro" id="IPR000601">
    <property type="entry name" value="PKD_dom"/>
</dbReference>
<dbReference type="InterPro" id="IPR002035">
    <property type="entry name" value="VWF_A"/>
</dbReference>
<dbReference type="Gene3D" id="3.40.50.410">
    <property type="entry name" value="von Willebrand factor, type A domain"/>
    <property type="match status" value="1"/>
</dbReference>
<protein>
    <submittedName>
        <fullName evidence="4">Hypothetical conserved protein</fullName>
    </submittedName>
</protein>
<feature type="chain" id="PRO_5003598201" evidence="1">
    <location>
        <begin position="21"/>
        <end position="627"/>
    </location>
</feature>
<name>H5SMK1_9BACT</name>
<accession>H5SMK1</accession>
<dbReference type="SMART" id="SM00327">
    <property type="entry name" value="VWA"/>
    <property type="match status" value="1"/>
</dbReference>
<dbReference type="Pfam" id="PF00092">
    <property type="entry name" value="VWA"/>
    <property type="match status" value="1"/>
</dbReference>
<evidence type="ECO:0000259" key="3">
    <source>
        <dbReference type="PROSITE" id="PS50234"/>
    </source>
</evidence>
<dbReference type="InterPro" id="IPR022409">
    <property type="entry name" value="PKD/Chitinase_dom"/>
</dbReference>
<dbReference type="CDD" id="cd00146">
    <property type="entry name" value="PKD"/>
    <property type="match status" value="1"/>
</dbReference>
<organism evidence="4">
    <name type="scientific">uncultured Acetothermia bacterium</name>
    <dbReference type="NCBI Taxonomy" id="236499"/>
    <lineage>
        <taxon>Bacteria</taxon>
        <taxon>Candidatus Bipolaricaulota</taxon>
        <taxon>environmental samples</taxon>
    </lineage>
</organism>
<reference evidence="4" key="1">
    <citation type="journal article" date="2005" name="Environ. Microbiol.">
        <title>Genetic and functional properties of uncultivated thermophilic crenarchaeotes from a subsurface gold mine as revealed by analysis of genome fragments.</title>
        <authorList>
            <person name="Nunoura T."/>
            <person name="Hirayama H."/>
            <person name="Takami H."/>
            <person name="Oida H."/>
            <person name="Nishi S."/>
            <person name="Shimamura S."/>
            <person name="Suzuki Y."/>
            <person name="Inagaki F."/>
            <person name="Takai K."/>
            <person name="Nealson K.H."/>
            <person name="Horikoshi K."/>
        </authorList>
    </citation>
    <scope>NUCLEOTIDE SEQUENCE</scope>
</reference>
<evidence type="ECO:0000313" key="4">
    <source>
        <dbReference type="EMBL" id="BAL57387.1"/>
    </source>
</evidence>
<dbReference type="EMBL" id="AP011774">
    <property type="protein sequence ID" value="BAL57387.1"/>
    <property type="molecule type" value="Genomic_DNA"/>
</dbReference>